<keyword evidence="2" id="KW-1185">Reference proteome</keyword>
<proteinExistence type="predicted"/>
<reference evidence="1" key="1">
    <citation type="submission" date="2022-11" db="EMBL/GenBank/DDBJ databases">
        <title>Chromosome-level genome of Pogonophryne albipinna.</title>
        <authorList>
            <person name="Jo E."/>
        </authorList>
    </citation>
    <scope>NUCLEOTIDE SEQUENCE</scope>
    <source>
        <strain evidence="1">SGF0006</strain>
        <tissue evidence="1">Muscle</tissue>
    </source>
</reference>
<dbReference type="Proteomes" id="UP001219934">
    <property type="component" value="Unassembled WGS sequence"/>
</dbReference>
<evidence type="ECO:0000313" key="2">
    <source>
        <dbReference type="Proteomes" id="UP001219934"/>
    </source>
</evidence>
<evidence type="ECO:0000313" key="1">
    <source>
        <dbReference type="EMBL" id="KAJ4932453.1"/>
    </source>
</evidence>
<feature type="non-terminal residue" evidence="1">
    <location>
        <position position="172"/>
    </location>
</feature>
<gene>
    <name evidence="1" type="ORF">JOQ06_010875</name>
</gene>
<dbReference type="AlphaFoldDB" id="A0AAD6FF46"/>
<comment type="caution">
    <text evidence="1">The sequence shown here is derived from an EMBL/GenBank/DDBJ whole genome shotgun (WGS) entry which is preliminary data.</text>
</comment>
<dbReference type="EMBL" id="JAPTMU010000014">
    <property type="protein sequence ID" value="KAJ4932453.1"/>
    <property type="molecule type" value="Genomic_DNA"/>
</dbReference>
<accession>A0AAD6FF46</accession>
<organism evidence="1 2">
    <name type="scientific">Pogonophryne albipinna</name>
    <dbReference type="NCBI Taxonomy" id="1090488"/>
    <lineage>
        <taxon>Eukaryota</taxon>
        <taxon>Metazoa</taxon>
        <taxon>Chordata</taxon>
        <taxon>Craniata</taxon>
        <taxon>Vertebrata</taxon>
        <taxon>Euteleostomi</taxon>
        <taxon>Actinopterygii</taxon>
        <taxon>Neopterygii</taxon>
        <taxon>Teleostei</taxon>
        <taxon>Neoteleostei</taxon>
        <taxon>Acanthomorphata</taxon>
        <taxon>Eupercaria</taxon>
        <taxon>Perciformes</taxon>
        <taxon>Notothenioidei</taxon>
        <taxon>Pogonophryne</taxon>
    </lineage>
</organism>
<sequence>LDCAWISVCLTELLPEGALAQREGEGEGEREPCATDRRTASPSIYPAALPLQKRAGIDKTRNHTHAHPRAAGASTVVLNVHVRLCVRPAAAHLPLPLLTRDGNNGIPGAEITRRQVEPPHNARGQQRLQWRIRVCSVSVIPVRGCMVSQRREGTVAMSSRTTVLELCGREML</sequence>
<protein>
    <submittedName>
        <fullName evidence="1">Uncharacterized protein</fullName>
    </submittedName>
</protein>
<name>A0AAD6FF46_9TELE</name>